<dbReference type="Proteomes" id="UP001231941">
    <property type="component" value="Unassembled WGS sequence"/>
</dbReference>
<evidence type="ECO:0000313" key="3">
    <source>
        <dbReference type="Proteomes" id="UP001231941"/>
    </source>
</evidence>
<comment type="caution">
    <text evidence="2">The sequence shown here is derived from an EMBL/GenBank/DDBJ whole genome shotgun (WGS) entry which is preliminary data.</text>
</comment>
<sequence>MKKRFTSLAILILCFTLAVPVYATDSPPVIIDPTESFDHYEFWYNHFINFENLVAPTIKVAPMSEENENYPVIENIDTLVAPGGDGGDDEGGIGGKTL</sequence>
<proteinExistence type="predicted"/>
<keyword evidence="3" id="KW-1185">Reference proteome</keyword>
<organism evidence="2 3">
    <name type="scientific">Chengkuizengella axinellae</name>
    <dbReference type="NCBI Taxonomy" id="3064388"/>
    <lineage>
        <taxon>Bacteria</taxon>
        <taxon>Bacillati</taxon>
        <taxon>Bacillota</taxon>
        <taxon>Bacilli</taxon>
        <taxon>Bacillales</taxon>
        <taxon>Paenibacillaceae</taxon>
        <taxon>Chengkuizengella</taxon>
    </lineage>
</organism>
<gene>
    <name evidence="2" type="ORF">Q5Y73_19810</name>
</gene>
<evidence type="ECO:0000256" key="1">
    <source>
        <dbReference type="SAM" id="SignalP"/>
    </source>
</evidence>
<evidence type="ECO:0000313" key="2">
    <source>
        <dbReference type="EMBL" id="MDP5276342.1"/>
    </source>
</evidence>
<feature type="chain" id="PRO_5047296501" evidence="1">
    <location>
        <begin position="24"/>
        <end position="98"/>
    </location>
</feature>
<keyword evidence="1" id="KW-0732">Signal</keyword>
<name>A0ABT9J3X8_9BACL</name>
<accession>A0ABT9J3X8</accession>
<feature type="signal peptide" evidence="1">
    <location>
        <begin position="1"/>
        <end position="23"/>
    </location>
</feature>
<dbReference type="EMBL" id="JAVAMP010000013">
    <property type="protein sequence ID" value="MDP5276342.1"/>
    <property type="molecule type" value="Genomic_DNA"/>
</dbReference>
<dbReference type="RefSeq" id="WP_305993647.1">
    <property type="nucleotide sequence ID" value="NZ_JAVAMP010000013.1"/>
</dbReference>
<reference evidence="2 3" key="1">
    <citation type="submission" date="2023-08" db="EMBL/GenBank/DDBJ databases">
        <authorList>
            <person name="Park J.-S."/>
        </authorList>
    </citation>
    <scope>NUCLEOTIDE SEQUENCE [LARGE SCALE GENOMIC DNA]</scope>
    <source>
        <strain evidence="2 3">2205SS18-9</strain>
    </source>
</reference>
<protein>
    <submittedName>
        <fullName evidence="2">Uncharacterized protein</fullName>
    </submittedName>
</protein>